<feature type="transmembrane region" description="Helical" evidence="1">
    <location>
        <begin position="103"/>
        <end position="122"/>
    </location>
</feature>
<keyword evidence="1" id="KW-1133">Transmembrane helix</keyword>
<keyword evidence="1" id="KW-0812">Transmembrane</keyword>
<gene>
    <name evidence="2" type="ORF">GCM10009765_38500</name>
</gene>
<dbReference type="RefSeq" id="WP_344311618.1">
    <property type="nucleotide sequence ID" value="NZ_BAAANY010000013.1"/>
</dbReference>
<feature type="transmembrane region" description="Helical" evidence="1">
    <location>
        <begin position="38"/>
        <end position="62"/>
    </location>
</feature>
<accession>A0ABN2HCD8</accession>
<name>A0ABN2HCD8_9ACTN</name>
<evidence type="ECO:0008006" key="4">
    <source>
        <dbReference type="Google" id="ProtNLM"/>
    </source>
</evidence>
<sequence>MPTGVGTTDGIVRGLTAAGVLMSADVHLALYFGGFGSIPVIGLLFMVNAIAGLLIGVGVVAVRHWVVAFLALGFSVATLAGFYLSVAVGLFGFRETLTGTQQVMAEVAEIVGLIGAAVLLGTQWRRSRALVRA</sequence>
<evidence type="ECO:0000313" key="3">
    <source>
        <dbReference type="Proteomes" id="UP001500618"/>
    </source>
</evidence>
<evidence type="ECO:0000313" key="2">
    <source>
        <dbReference type="EMBL" id="GAA1685522.1"/>
    </source>
</evidence>
<keyword evidence="1" id="KW-0472">Membrane</keyword>
<dbReference type="Proteomes" id="UP001500618">
    <property type="component" value="Unassembled WGS sequence"/>
</dbReference>
<proteinExistence type="predicted"/>
<keyword evidence="3" id="KW-1185">Reference proteome</keyword>
<reference evidence="2 3" key="1">
    <citation type="journal article" date="2019" name="Int. J. Syst. Evol. Microbiol.">
        <title>The Global Catalogue of Microorganisms (GCM) 10K type strain sequencing project: providing services to taxonomists for standard genome sequencing and annotation.</title>
        <authorList>
            <consortium name="The Broad Institute Genomics Platform"/>
            <consortium name="The Broad Institute Genome Sequencing Center for Infectious Disease"/>
            <person name="Wu L."/>
            <person name="Ma J."/>
        </authorList>
    </citation>
    <scope>NUCLEOTIDE SEQUENCE [LARGE SCALE GENOMIC DNA]</scope>
    <source>
        <strain evidence="2 3">JCM 14718</strain>
    </source>
</reference>
<dbReference type="EMBL" id="BAAANY010000013">
    <property type="protein sequence ID" value="GAA1685522.1"/>
    <property type="molecule type" value="Genomic_DNA"/>
</dbReference>
<evidence type="ECO:0000256" key="1">
    <source>
        <dbReference type="SAM" id="Phobius"/>
    </source>
</evidence>
<protein>
    <recommendedName>
        <fullName evidence="4">DUF4383 domain-containing protein</fullName>
    </recommendedName>
</protein>
<feature type="transmembrane region" description="Helical" evidence="1">
    <location>
        <begin position="69"/>
        <end position="91"/>
    </location>
</feature>
<comment type="caution">
    <text evidence="2">The sequence shown here is derived from an EMBL/GenBank/DDBJ whole genome shotgun (WGS) entry which is preliminary data.</text>
</comment>
<organism evidence="2 3">
    <name type="scientific">Fodinicola feengrottensis</name>
    <dbReference type="NCBI Taxonomy" id="435914"/>
    <lineage>
        <taxon>Bacteria</taxon>
        <taxon>Bacillati</taxon>
        <taxon>Actinomycetota</taxon>
        <taxon>Actinomycetes</taxon>
        <taxon>Mycobacteriales</taxon>
        <taxon>Fodinicola</taxon>
    </lineage>
</organism>